<proteinExistence type="predicted"/>
<protein>
    <submittedName>
        <fullName evidence="1">Uncharacterized protein</fullName>
    </submittedName>
</protein>
<evidence type="ECO:0000313" key="2">
    <source>
        <dbReference type="Proteomes" id="UP000299102"/>
    </source>
</evidence>
<keyword evidence="2" id="KW-1185">Reference proteome</keyword>
<gene>
    <name evidence="1" type="ORF">EVAR_7694_1</name>
</gene>
<sequence length="92" mass="10721">MYARRFPTDDRIDSLLGANWCSTPSGRSCRVAVKSDSLPKCVRSVTCYRRDTIADTPATYPPPWRRLKRYLVRDKPARGSSRRLCPYSLYRY</sequence>
<name>A0A4C1TJK6_EUMVA</name>
<evidence type="ECO:0000313" key="1">
    <source>
        <dbReference type="EMBL" id="GBP14274.1"/>
    </source>
</evidence>
<comment type="caution">
    <text evidence="1">The sequence shown here is derived from an EMBL/GenBank/DDBJ whole genome shotgun (WGS) entry which is preliminary data.</text>
</comment>
<dbReference type="EMBL" id="BGZK01000062">
    <property type="protein sequence ID" value="GBP14274.1"/>
    <property type="molecule type" value="Genomic_DNA"/>
</dbReference>
<dbReference type="AlphaFoldDB" id="A0A4C1TJK6"/>
<accession>A0A4C1TJK6</accession>
<organism evidence="1 2">
    <name type="scientific">Eumeta variegata</name>
    <name type="common">Bagworm moth</name>
    <name type="synonym">Eumeta japonica</name>
    <dbReference type="NCBI Taxonomy" id="151549"/>
    <lineage>
        <taxon>Eukaryota</taxon>
        <taxon>Metazoa</taxon>
        <taxon>Ecdysozoa</taxon>
        <taxon>Arthropoda</taxon>
        <taxon>Hexapoda</taxon>
        <taxon>Insecta</taxon>
        <taxon>Pterygota</taxon>
        <taxon>Neoptera</taxon>
        <taxon>Endopterygota</taxon>
        <taxon>Lepidoptera</taxon>
        <taxon>Glossata</taxon>
        <taxon>Ditrysia</taxon>
        <taxon>Tineoidea</taxon>
        <taxon>Psychidae</taxon>
        <taxon>Oiketicinae</taxon>
        <taxon>Eumeta</taxon>
    </lineage>
</organism>
<dbReference type="Proteomes" id="UP000299102">
    <property type="component" value="Unassembled WGS sequence"/>
</dbReference>
<reference evidence="1 2" key="1">
    <citation type="journal article" date="2019" name="Commun. Biol.">
        <title>The bagworm genome reveals a unique fibroin gene that provides high tensile strength.</title>
        <authorList>
            <person name="Kono N."/>
            <person name="Nakamura H."/>
            <person name="Ohtoshi R."/>
            <person name="Tomita M."/>
            <person name="Numata K."/>
            <person name="Arakawa K."/>
        </authorList>
    </citation>
    <scope>NUCLEOTIDE SEQUENCE [LARGE SCALE GENOMIC DNA]</scope>
</reference>